<dbReference type="GO" id="GO:0016874">
    <property type="term" value="F:ligase activity"/>
    <property type="evidence" value="ECO:0007669"/>
    <property type="project" value="UniProtKB-UniRule"/>
</dbReference>
<evidence type="ECO:0000313" key="6">
    <source>
        <dbReference type="Proteomes" id="UP000252172"/>
    </source>
</evidence>
<sequence>MKLLEKIQFADLDNIPQLIKDFLAGSIEDFRSENFSLQNIEQKIQARKEYFSSEKRSVLSQIFEKQMRTVVLSEKQENHLNIIRDENTFTVTTGHQLNLFTGPVFFIYKILQTIKTSQFLKKKFPKYQFVPVFWMATEDHDFEEINHFKTFGRQYEINEKNGGAVGEISISDTDFIKNFESEFENSVFGTELILMMKEAYRTGNKLAEATRILVNRLFSEFGLLILDGNEMDLKRLMIPVFKEELNNNSLLKESKKNVDFLIENYGKAQVNPREINLFYLSKTRNRIEFDGEKFNIVDTDITFTKNEIEQELHSNPEKFSPNALMRPVYQETVLPNIMYIGGNAEIMYWLQLKDYFKSIQLPFPVLVPRNSMLWITEKTLNKIKKLELSPRDFLNNFQKITDQKVLENQKILDNIQRLESLLVSSFSELKNVSELTEKSFGNLVKAEEIRQLKSFQRMKKRLLRAEKRKQHELVSRLQQLYLTVNPSGIWQERVLNFSVFYADEGRAWLETCLEEMDVLQPNLLVLVN</sequence>
<dbReference type="Pfam" id="PF10079">
    <property type="entry name" value="Rossmann-like_BshC"/>
    <property type="match status" value="1"/>
</dbReference>
<accession>A0A368N0K0</accession>
<feature type="domain" description="Bacillithiol biosynthesis BshC N-terminal Rossmann-like" evidence="3">
    <location>
        <begin position="16"/>
        <end position="370"/>
    </location>
</feature>
<evidence type="ECO:0000256" key="1">
    <source>
        <dbReference type="ARBA" id="ARBA00022598"/>
    </source>
</evidence>
<dbReference type="HAMAP" id="MF_01867">
    <property type="entry name" value="BshC"/>
    <property type="match status" value="1"/>
</dbReference>
<protein>
    <recommendedName>
        <fullName evidence="2">Putative cysteine ligase BshC</fullName>
        <ecNumber evidence="2">6.-.-.-</ecNumber>
    </recommendedName>
</protein>
<dbReference type="InterPro" id="IPR055398">
    <property type="entry name" value="Rossmann-like_BshC"/>
</dbReference>
<organism evidence="5 6">
    <name type="scientific">Chryseobacterium lacus</name>
    <dbReference type="NCBI Taxonomy" id="2058346"/>
    <lineage>
        <taxon>Bacteria</taxon>
        <taxon>Pseudomonadati</taxon>
        <taxon>Bacteroidota</taxon>
        <taxon>Flavobacteriia</taxon>
        <taxon>Flavobacteriales</taxon>
        <taxon>Weeksellaceae</taxon>
        <taxon>Chryseobacterium group</taxon>
        <taxon>Chryseobacterium</taxon>
    </lineage>
</organism>
<reference evidence="5 6" key="1">
    <citation type="submission" date="2018-07" db="EMBL/GenBank/DDBJ databases">
        <title>Chryseobacterium lacus sp. nov., isolated from lake water.</title>
        <authorList>
            <person name="Li C.-M."/>
        </authorList>
    </citation>
    <scope>NUCLEOTIDE SEQUENCE [LARGE SCALE GENOMIC DNA]</scope>
    <source>
        <strain evidence="5 6">YLOS41</strain>
    </source>
</reference>
<name>A0A368N0K0_9FLAO</name>
<proteinExistence type="inferred from homology"/>
<dbReference type="InterPro" id="IPR011199">
    <property type="entry name" value="Bacillithiol_biosynth_BshC"/>
</dbReference>
<evidence type="ECO:0000256" key="2">
    <source>
        <dbReference type="HAMAP-Rule" id="MF_01867"/>
    </source>
</evidence>
<evidence type="ECO:0000259" key="3">
    <source>
        <dbReference type="Pfam" id="PF10079"/>
    </source>
</evidence>
<comment type="caution">
    <text evidence="5">The sequence shown here is derived from an EMBL/GenBank/DDBJ whole genome shotgun (WGS) entry which is preliminary data.</text>
</comment>
<dbReference type="Pfam" id="PF24850">
    <property type="entry name" value="CC_BshC"/>
    <property type="match status" value="1"/>
</dbReference>
<dbReference type="RefSeq" id="WP_114303026.1">
    <property type="nucleotide sequence ID" value="NZ_QPIE01000002.1"/>
</dbReference>
<evidence type="ECO:0000313" key="5">
    <source>
        <dbReference type="EMBL" id="RCU44047.1"/>
    </source>
</evidence>
<comment type="similarity">
    <text evidence="2">Belongs to the BshC family.</text>
</comment>
<keyword evidence="1 2" id="KW-0436">Ligase</keyword>
<dbReference type="EC" id="6.-.-.-" evidence="2"/>
<dbReference type="EMBL" id="QPIE01000002">
    <property type="protein sequence ID" value="RCU44047.1"/>
    <property type="molecule type" value="Genomic_DNA"/>
</dbReference>
<dbReference type="NCBIfam" id="TIGR03998">
    <property type="entry name" value="thiol_BshC"/>
    <property type="match status" value="1"/>
</dbReference>
<dbReference type="AlphaFoldDB" id="A0A368N0K0"/>
<evidence type="ECO:0000259" key="4">
    <source>
        <dbReference type="Pfam" id="PF24850"/>
    </source>
</evidence>
<dbReference type="InterPro" id="IPR055399">
    <property type="entry name" value="CC_BshC"/>
</dbReference>
<keyword evidence="6" id="KW-1185">Reference proteome</keyword>
<feature type="domain" description="Bacillithiol biosynthesis BshC C-terminal coiled-coil" evidence="4">
    <location>
        <begin position="373"/>
        <end position="525"/>
    </location>
</feature>
<gene>
    <name evidence="2 5" type="primary">bshC</name>
    <name evidence="5" type="ORF">DQ356_03260</name>
</gene>
<dbReference type="Proteomes" id="UP000252172">
    <property type="component" value="Unassembled WGS sequence"/>
</dbReference>
<dbReference type="OrthoDB" id="9765151at2"/>